<dbReference type="RefSeq" id="WP_284132272.1">
    <property type="nucleotide sequence ID" value="NZ_JASKYM010000002.1"/>
</dbReference>
<keyword evidence="1" id="KW-0175">Coiled coil</keyword>
<sequence>MRKPKLIISRCLNSEKCRYDGQGFEDKVIANLKEYIDIETVCPEVSIGLSTPRDPIRIEKHGEEYKLIQRNSEFDCTTHMNEFAEEFLSEIKDIDGFILKSKSPSCGIKDVKIYPKGNKYSISKKGRGLFSEKIINGYSNVPIEDEGRLKNYNIRDEFLTKIFAINNLKCSENIFEYHNENYMLLKSYNEKATKDLDYIIKSNKLNKETISVYKNKVQEILNAKRQENNKIKVVKEIFDKYKNDLTINEVENYEKLLQSYKDKKIPYSALLVATKIYCIRFDDEVAINQTFFNPYPEKLINISDSGKGRDL</sequence>
<evidence type="ECO:0000313" key="3">
    <source>
        <dbReference type="EMBL" id="MDK2563328.1"/>
    </source>
</evidence>
<evidence type="ECO:0000259" key="2">
    <source>
        <dbReference type="Pfam" id="PF08349"/>
    </source>
</evidence>
<evidence type="ECO:0000256" key="1">
    <source>
        <dbReference type="SAM" id="Coils"/>
    </source>
</evidence>
<reference evidence="3 4" key="1">
    <citation type="submission" date="2023-05" db="EMBL/GenBank/DDBJ databases">
        <title>Rombocin, a short stable natural nisin variant, displays selective antimicrobial activity against Listeria monocytogenes and employs dual mode of action to kill target bacterial strains.</title>
        <authorList>
            <person name="Wambui J."/>
            <person name="Stephan R."/>
            <person name="Kuipers O.P."/>
        </authorList>
    </citation>
    <scope>NUCLEOTIDE SEQUENCE [LARGE SCALE GENOMIC DNA]</scope>
    <source>
        <strain evidence="3 4">RC002</strain>
    </source>
</reference>
<name>A0ABT7E8T0_9FIRM</name>
<dbReference type="Pfam" id="PF04463">
    <property type="entry name" value="2-thiour_desulf"/>
    <property type="match status" value="1"/>
</dbReference>
<feature type="domain" description="DUF1722" evidence="2">
    <location>
        <begin position="183"/>
        <end position="296"/>
    </location>
</feature>
<dbReference type="PANTHER" id="PTHR30087">
    <property type="entry name" value="INNER MEMBRANE PROTEIN"/>
    <property type="match status" value="1"/>
</dbReference>
<organism evidence="3 4">
    <name type="scientific">Romboutsia sedimentorum</name>
    <dbReference type="NCBI Taxonomy" id="1368474"/>
    <lineage>
        <taxon>Bacteria</taxon>
        <taxon>Bacillati</taxon>
        <taxon>Bacillota</taxon>
        <taxon>Clostridia</taxon>
        <taxon>Peptostreptococcales</taxon>
        <taxon>Peptostreptococcaceae</taxon>
        <taxon>Romboutsia</taxon>
    </lineage>
</organism>
<comment type="caution">
    <text evidence="3">The sequence shown here is derived from an EMBL/GenBank/DDBJ whole genome shotgun (WGS) entry which is preliminary data.</text>
</comment>
<proteinExistence type="predicted"/>
<protein>
    <submittedName>
        <fullName evidence="3">DUF523 and DUF1722 domain-containing protein</fullName>
    </submittedName>
</protein>
<dbReference type="Proteomes" id="UP001301012">
    <property type="component" value="Unassembled WGS sequence"/>
</dbReference>
<dbReference type="InterPro" id="IPR013560">
    <property type="entry name" value="DUF1722"/>
</dbReference>
<evidence type="ECO:0000313" key="4">
    <source>
        <dbReference type="Proteomes" id="UP001301012"/>
    </source>
</evidence>
<keyword evidence="4" id="KW-1185">Reference proteome</keyword>
<accession>A0ABT7E8T0</accession>
<gene>
    <name evidence="3" type="ORF">QOZ84_07185</name>
</gene>
<dbReference type="Pfam" id="PF08349">
    <property type="entry name" value="DUF1722"/>
    <property type="match status" value="1"/>
</dbReference>
<dbReference type="PANTHER" id="PTHR30087:SF0">
    <property type="entry name" value="INNER MEMBRANE PROTEIN"/>
    <property type="match status" value="1"/>
</dbReference>
<dbReference type="InterPro" id="IPR007553">
    <property type="entry name" value="2-thiour_desulf"/>
</dbReference>
<dbReference type="EMBL" id="JASKYM010000002">
    <property type="protein sequence ID" value="MDK2563328.1"/>
    <property type="molecule type" value="Genomic_DNA"/>
</dbReference>
<feature type="coiled-coil region" evidence="1">
    <location>
        <begin position="210"/>
        <end position="263"/>
    </location>
</feature>